<dbReference type="Gene3D" id="3.60.15.10">
    <property type="entry name" value="Ribonuclease Z/Hydroxyacylglutathione hydrolase-like"/>
    <property type="match status" value="1"/>
</dbReference>
<dbReference type="InterPro" id="IPR050855">
    <property type="entry name" value="NDM-1-like"/>
</dbReference>
<keyword evidence="3" id="KW-0378">Hydrolase</keyword>
<dbReference type="AlphaFoldDB" id="A0A7C2ZI24"/>
<evidence type="ECO:0000256" key="1">
    <source>
        <dbReference type="SAM" id="Coils"/>
    </source>
</evidence>
<dbReference type="Pfam" id="PF00753">
    <property type="entry name" value="Lactamase_B"/>
    <property type="match status" value="1"/>
</dbReference>
<evidence type="ECO:0000259" key="2">
    <source>
        <dbReference type="SMART" id="SM00849"/>
    </source>
</evidence>
<dbReference type="PANTHER" id="PTHR42951">
    <property type="entry name" value="METALLO-BETA-LACTAMASE DOMAIN-CONTAINING"/>
    <property type="match status" value="1"/>
</dbReference>
<keyword evidence="1" id="KW-0175">Coiled coil</keyword>
<organism evidence="3">
    <name type="scientific">Hydrogenobacter sp</name>
    <dbReference type="NCBI Taxonomy" id="2152829"/>
    <lineage>
        <taxon>Bacteria</taxon>
        <taxon>Pseudomonadati</taxon>
        <taxon>Aquificota</taxon>
        <taxon>Aquificia</taxon>
        <taxon>Aquificales</taxon>
        <taxon>Aquificaceae</taxon>
        <taxon>Hydrogenobacter</taxon>
    </lineage>
</organism>
<name>A0A7C2ZI24_9AQUI</name>
<reference evidence="3" key="1">
    <citation type="journal article" date="2020" name="mSystems">
        <title>Genome- and Community-Level Interaction Insights into Carbon Utilization and Element Cycling Functions of Hydrothermarchaeota in Hydrothermal Sediment.</title>
        <authorList>
            <person name="Zhou Z."/>
            <person name="Liu Y."/>
            <person name="Xu W."/>
            <person name="Pan J."/>
            <person name="Luo Z.H."/>
            <person name="Li M."/>
        </authorList>
    </citation>
    <scope>NUCLEOTIDE SEQUENCE [LARGE SCALE GENOMIC DNA]</scope>
    <source>
        <strain evidence="3">SpSt-132</strain>
    </source>
</reference>
<feature type="domain" description="Metallo-beta-lactamase" evidence="2">
    <location>
        <begin position="48"/>
        <end position="235"/>
    </location>
</feature>
<feature type="coiled-coil region" evidence="1">
    <location>
        <begin position="251"/>
        <end position="278"/>
    </location>
</feature>
<dbReference type="SUPFAM" id="SSF56281">
    <property type="entry name" value="Metallo-hydrolase/oxidoreductase"/>
    <property type="match status" value="1"/>
</dbReference>
<dbReference type="PANTHER" id="PTHR42951:SF20">
    <property type="entry name" value="BETA LACTAMASE"/>
    <property type="match status" value="1"/>
</dbReference>
<dbReference type="InterPro" id="IPR001279">
    <property type="entry name" value="Metallo-B-lactamas"/>
</dbReference>
<sequence length="305" mass="34800">MRMIKVLLIFLTLAFAMAPEMKLKRVHGNIYMVRGVDALPSVENRGFMSNAFAVLTKEGWVVIDALSTPELSKEFVENLMRVKKAPIKYAIITHYHPDHWYGARTYKELGAKIIAHKRLLEFYQSGEAHMVLNANKERFKGLFDKVVLVPPDIVVEDRLTLKVGEEIFEILSMAPAHTDNDLVVYMPFQKVLFTGDLVYQNRVPFMGDRGASSKGLIKALERIKGMDAKLLLGGHNEPMDMSAVDFTLGYVKFLRENIKKLKEEGKSLDEIKEALKNNPYNKVVMYEAFHNANLFKVDAELDMEE</sequence>
<protein>
    <submittedName>
        <fullName evidence="3">MBL fold metallo-hydrolase</fullName>
    </submittedName>
</protein>
<dbReference type="SMART" id="SM00849">
    <property type="entry name" value="Lactamase_B"/>
    <property type="match status" value="1"/>
</dbReference>
<dbReference type="GO" id="GO:0016787">
    <property type="term" value="F:hydrolase activity"/>
    <property type="evidence" value="ECO:0007669"/>
    <property type="project" value="UniProtKB-KW"/>
</dbReference>
<dbReference type="InterPro" id="IPR036866">
    <property type="entry name" value="RibonucZ/Hydroxyglut_hydro"/>
</dbReference>
<comment type="caution">
    <text evidence="3">The sequence shown here is derived from an EMBL/GenBank/DDBJ whole genome shotgun (WGS) entry which is preliminary data.</text>
</comment>
<evidence type="ECO:0000313" key="3">
    <source>
        <dbReference type="EMBL" id="HEW45987.1"/>
    </source>
</evidence>
<dbReference type="CDD" id="cd16282">
    <property type="entry name" value="metallo-hydrolase-like_MBL-fold"/>
    <property type="match status" value="1"/>
</dbReference>
<dbReference type="EMBL" id="DSFP01000040">
    <property type="protein sequence ID" value="HEW45987.1"/>
    <property type="molecule type" value="Genomic_DNA"/>
</dbReference>
<accession>A0A7C2ZI24</accession>
<proteinExistence type="predicted"/>
<gene>
    <name evidence="3" type="ORF">ENO47_04865</name>
</gene>